<dbReference type="PIRSF" id="PIRSF003113">
    <property type="entry name" value="BolA"/>
    <property type="match status" value="1"/>
</dbReference>
<comment type="similarity">
    <text evidence="1 2">Belongs to the BolA/IbaG family.</text>
</comment>
<dbReference type="GO" id="GO:0005829">
    <property type="term" value="C:cytosol"/>
    <property type="evidence" value="ECO:0007669"/>
    <property type="project" value="TreeGrafter"/>
</dbReference>
<dbReference type="Gene3D" id="3.30.300.90">
    <property type="entry name" value="BolA-like"/>
    <property type="match status" value="1"/>
</dbReference>
<proteinExistence type="inferred from homology"/>
<dbReference type="EMBL" id="CP098827">
    <property type="protein sequence ID" value="XBO71641.1"/>
    <property type="molecule type" value="Genomic_DNA"/>
</dbReference>
<reference evidence="4" key="1">
    <citation type="submission" date="2022-06" db="EMBL/GenBank/DDBJ databases">
        <title>A novel DMS-producing enzyme.</title>
        <authorList>
            <person name="Zhang Y."/>
        </authorList>
    </citation>
    <scope>NUCLEOTIDE SEQUENCE</scope>
    <source>
        <strain evidence="4">RT37</strain>
    </source>
</reference>
<dbReference type="PANTHER" id="PTHR46229">
    <property type="entry name" value="BOLA TRANSCRIPTION REGULATOR"/>
    <property type="match status" value="1"/>
</dbReference>
<dbReference type="Pfam" id="PF01722">
    <property type="entry name" value="BolA"/>
    <property type="match status" value="1"/>
</dbReference>
<dbReference type="InterPro" id="IPR002634">
    <property type="entry name" value="BolA"/>
</dbReference>
<name>A0AAU7KJB3_9GAMM</name>
<evidence type="ECO:0000256" key="1">
    <source>
        <dbReference type="ARBA" id="ARBA00005578"/>
    </source>
</evidence>
<organism evidence="4">
    <name type="scientific">Halomonas sp. RT37</name>
    <dbReference type="NCBI Taxonomy" id="2950872"/>
    <lineage>
        <taxon>Bacteria</taxon>
        <taxon>Pseudomonadati</taxon>
        <taxon>Pseudomonadota</taxon>
        <taxon>Gammaproteobacteria</taxon>
        <taxon>Oceanospirillales</taxon>
        <taxon>Halomonadaceae</taxon>
        <taxon>Halomonas</taxon>
    </lineage>
</organism>
<dbReference type="InterPro" id="IPR036065">
    <property type="entry name" value="BolA-like_sf"/>
</dbReference>
<evidence type="ECO:0000313" key="4">
    <source>
        <dbReference type="EMBL" id="XBO71641.1"/>
    </source>
</evidence>
<dbReference type="PANTHER" id="PTHR46229:SF2">
    <property type="entry name" value="BOLA-LIKE PROTEIN 1"/>
    <property type="match status" value="1"/>
</dbReference>
<gene>
    <name evidence="4" type="ORF">NFG58_02690</name>
</gene>
<dbReference type="SUPFAM" id="SSF82657">
    <property type="entry name" value="BolA-like"/>
    <property type="match status" value="1"/>
</dbReference>
<protein>
    <submittedName>
        <fullName evidence="4">BolA family transcriptional regulator</fullName>
    </submittedName>
</protein>
<feature type="region of interest" description="Disordered" evidence="3">
    <location>
        <begin position="82"/>
        <end position="103"/>
    </location>
</feature>
<sequence>MSIQATIEHKLKALEPTELVVENESHMHSVPPNSETHFKVTLVSERFSGLMPVKRHQQIYSLLADELSGPVHALALHLYTPGEWDSRSAPRPDSPNCMGGSRS</sequence>
<evidence type="ECO:0000256" key="3">
    <source>
        <dbReference type="SAM" id="MobiDB-lite"/>
    </source>
</evidence>
<dbReference type="RefSeq" id="WP_045991309.1">
    <property type="nucleotide sequence ID" value="NZ_CP098827.1"/>
</dbReference>
<evidence type="ECO:0000256" key="2">
    <source>
        <dbReference type="RuleBase" id="RU003860"/>
    </source>
</evidence>
<dbReference type="AlphaFoldDB" id="A0AAU7KJB3"/>
<dbReference type="GO" id="GO:0006351">
    <property type="term" value="P:DNA-templated transcription"/>
    <property type="evidence" value="ECO:0007669"/>
    <property type="project" value="TreeGrafter"/>
</dbReference>
<dbReference type="InterPro" id="IPR050961">
    <property type="entry name" value="BolA/IbaG_stress_morph_reg"/>
</dbReference>
<accession>A0AAU7KJB3</accession>